<gene>
    <name evidence="1" type="ORF">O1611_g3272</name>
</gene>
<proteinExistence type="predicted"/>
<evidence type="ECO:0000313" key="2">
    <source>
        <dbReference type="Proteomes" id="UP001153332"/>
    </source>
</evidence>
<protein>
    <submittedName>
        <fullName evidence="1">Uncharacterized protein</fullName>
    </submittedName>
</protein>
<accession>A0ACC2JSG0</accession>
<sequence>MHFFGKVRIPQVRYQSLRLSEESLTEDDKYLLEGHQSPLRSHLSRWRPIAIYAAVAALVVSFITISTLYLQLLRQHAPRPQLTCGTSVAEAKKAGCTFDRLTKAWLPAQCPRYYEEEYVQFPATLNMTNITGWHYWEDHATTKEITDEEMAFYAETRPVGDMSCAFVLMRRADAEEAGERVDATSEYIPHMKHCLQMLLNAAMKAPGIDKPLAEGQVGFGAC</sequence>
<name>A0ACC2JSG0_9PEZI</name>
<organism evidence="1 2">
    <name type="scientific">Lasiodiplodia mahajangana</name>
    <dbReference type="NCBI Taxonomy" id="1108764"/>
    <lineage>
        <taxon>Eukaryota</taxon>
        <taxon>Fungi</taxon>
        <taxon>Dikarya</taxon>
        <taxon>Ascomycota</taxon>
        <taxon>Pezizomycotina</taxon>
        <taxon>Dothideomycetes</taxon>
        <taxon>Dothideomycetes incertae sedis</taxon>
        <taxon>Botryosphaeriales</taxon>
        <taxon>Botryosphaeriaceae</taxon>
        <taxon>Lasiodiplodia</taxon>
    </lineage>
</organism>
<dbReference type="Proteomes" id="UP001153332">
    <property type="component" value="Unassembled WGS sequence"/>
</dbReference>
<reference evidence="1" key="1">
    <citation type="submission" date="2022-12" db="EMBL/GenBank/DDBJ databases">
        <title>Genome Sequence of Lasiodiplodia mahajangana.</title>
        <authorList>
            <person name="Buettner E."/>
        </authorList>
    </citation>
    <scope>NUCLEOTIDE SEQUENCE</scope>
    <source>
        <strain evidence="1">VT137</strain>
    </source>
</reference>
<keyword evidence="2" id="KW-1185">Reference proteome</keyword>
<dbReference type="EMBL" id="JAPUUL010000518">
    <property type="protein sequence ID" value="KAJ8130360.1"/>
    <property type="molecule type" value="Genomic_DNA"/>
</dbReference>
<comment type="caution">
    <text evidence="1">The sequence shown here is derived from an EMBL/GenBank/DDBJ whole genome shotgun (WGS) entry which is preliminary data.</text>
</comment>
<evidence type="ECO:0000313" key="1">
    <source>
        <dbReference type="EMBL" id="KAJ8130360.1"/>
    </source>
</evidence>